<proteinExistence type="inferred from homology"/>
<dbReference type="CTD" id="4539"/>
<evidence type="ECO:0000256" key="2">
    <source>
        <dbReference type="ARBA" id="ARBA00010519"/>
    </source>
</evidence>
<evidence type="ECO:0000256" key="14">
    <source>
        <dbReference type="ARBA" id="ARBA00023136"/>
    </source>
</evidence>
<keyword evidence="8 17" id="KW-1278">Translocase</keyword>
<keyword evidence="13 17" id="KW-0496">Mitochondrion</keyword>
<dbReference type="PANTHER" id="PTHR11434:SF0">
    <property type="entry name" value="NADH-UBIQUINONE OXIDOREDUCTASE CHAIN 4L"/>
    <property type="match status" value="1"/>
</dbReference>
<comment type="subcellular location">
    <subcellularLocation>
        <location evidence="17">Mitochondrion inner membrane</location>
        <topology evidence="17">Multi-pass membrane protein</topology>
    </subcellularLocation>
    <subcellularLocation>
        <location evidence="1">Mitochondrion membrane</location>
        <topology evidence="1">Multi-pass membrane protein</topology>
    </subcellularLocation>
</comment>
<protein>
    <recommendedName>
        <fullName evidence="4 17">NADH-ubiquinone oxidoreductase chain 4L</fullName>
        <ecNumber evidence="3 17">7.1.1.2</ecNumber>
    </recommendedName>
</protein>
<evidence type="ECO:0000256" key="10">
    <source>
        <dbReference type="ARBA" id="ARBA00022989"/>
    </source>
</evidence>
<keyword evidence="5 17" id="KW-0813">Transport</keyword>
<comment type="similarity">
    <text evidence="2 17">Belongs to the complex I subunit 4L family.</text>
</comment>
<evidence type="ECO:0000313" key="19">
    <source>
        <dbReference type="EMBL" id="BBU25702.1"/>
    </source>
</evidence>
<evidence type="ECO:0000256" key="3">
    <source>
        <dbReference type="ARBA" id="ARBA00012944"/>
    </source>
</evidence>
<evidence type="ECO:0000256" key="11">
    <source>
        <dbReference type="ARBA" id="ARBA00023027"/>
    </source>
</evidence>
<keyword evidence="12 17" id="KW-0830">Ubiquinone</keyword>
<dbReference type="RefSeq" id="YP_001650794.1">
    <property type="nucleotide sequence ID" value="NC_010269.1"/>
</dbReference>
<dbReference type="AlphaFoldDB" id="A7E1M4"/>
<evidence type="ECO:0000256" key="1">
    <source>
        <dbReference type="ARBA" id="ARBA00004225"/>
    </source>
</evidence>
<evidence type="ECO:0000256" key="7">
    <source>
        <dbReference type="ARBA" id="ARBA00022692"/>
    </source>
</evidence>
<evidence type="ECO:0000256" key="4">
    <source>
        <dbReference type="ARBA" id="ARBA00016612"/>
    </source>
</evidence>
<feature type="transmembrane region" description="Helical" evidence="17">
    <location>
        <begin position="29"/>
        <end position="49"/>
    </location>
</feature>
<dbReference type="GO" id="GO:0016651">
    <property type="term" value="F:oxidoreductase activity, acting on NAD(P)H"/>
    <property type="evidence" value="ECO:0007669"/>
    <property type="project" value="InterPro"/>
</dbReference>
<comment type="catalytic activity">
    <reaction evidence="16">
        <text>a ubiquinone + NADH + 5 H(+)(in) = a ubiquinol + NAD(+) + 4 H(+)(out)</text>
        <dbReference type="Rhea" id="RHEA:29091"/>
        <dbReference type="Rhea" id="RHEA-COMP:9565"/>
        <dbReference type="Rhea" id="RHEA-COMP:9566"/>
        <dbReference type="ChEBI" id="CHEBI:15378"/>
        <dbReference type="ChEBI" id="CHEBI:16389"/>
        <dbReference type="ChEBI" id="CHEBI:17976"/>
        <dbReference type="ChEBI" id="CHEBI:57540"/>
        <dbReference type="ChEBI" id="CHEBI:57945"/>
        <dbReference type="EC" id="7.1.1.2"/>
    </reaction>
    <physiologicalReaction direction="left-to-right" evidence="16">
        <dbReference type="Rhea" id="RHEA:29092"/>
    </physiologicalReaction>
</comment>
<dbReference type="GO" id="GO:0042773">
    <property type="term" value="P:ATP synthesis coupled electron transport"/>
    <property type="evidence" value="ECO:0007669"/>
    <property type="project" value="UniProtKB-UniRule"/>
</dbReference>
<reference evidence="19" key="1">
    <citation type="submission" date="2004-04" db="EMBL/GenBank/DDBJ databases">
        <title>The ray-finned fish phylogeny.</title>
        <authorList>
            <person name="Miya M."/>
        </authorList>
    </citation>
    <scope>NUCLEOTIDE SEQUENCE</scope>
</reference>
<evidence type="ECO:0000256" key="15">
    <source>
        <dbReference type="ARBA" id="ARBA00043911"/>
    </source>
</evidence>
<keyword evidence="7 17" id="KW-0812">Transmembrane</keyword>
<keyword evidence="9 17" id="KW-0249">Electron transport</keyword>
<evidence type="ECO:0000256" key="8">
    <source>
        <dbReference type="ARBA" id="ARBA00022967"/>
    </source>
</evidence>
<dbReference type="InterPro" id="IPR039428">
    <property type="entry name" value="NUOK/Mnh_C1-like"/>
</dbReference>
<feature type="transmembrane region" description="Helical" evidence="17">
    <location>
        <begin position="6"/>
        <end position="22"/>
    </location>
</feature>
<evidence type="ECO:0000256" key="16">
    <source>
        <dbReference type="ARBA" id="ARBA00048769"/>
    </source>
</evidence>
<gene>
    <name evidence="18" type="primary">NADH dehydrogenase subunit 4L</name>
    <name evidence="19" type="synonym">ND4L</name>
</gene>
<dbReference type="EMBL" id="AP009197">
    <property type="protein sequence ID" value="BAF74918.1"/>
    <property type="molecule type" value="Genomic_DNA"/>
</dbReference>
<dbReference type="GO" id="GO:0008137">
    <property type="term" value="F:NADH dehydrogenase (ubiquinone) activity"/>
    <property type="evidence" value="ECO:0007669"/>
    <property type="project" value="UniProtKB-EC"/>
</dbReference>
<dbReference type="Pfam" id="PF00420">
    <property type="entry name" value="Oxidored_q2"/>
    <property type="match status" value="1"/>
</dbReference>
<evidence type="ECO:0000313" key="18">
    <source>
        <dbReference type="EMBL" id="BAF74918.1"/>
    </source>
</evidence>
<dbReference type="InterPro" id="IPR001133">
    <property type="entry name" value="NADH_UbQ_OxRdtase_chain4L/K"/>
</dbReference>
<feature type="transmembrane region" description="Helical" evidence="17">
    <location>
        <begin position="61"/>
        <end position="80"/>
    </location>
</feature>
<comment type="function">
    <text evidence="15">Core subunit of the mitochondrial membrane respiratory chain NADH dehydrogenase (Complex I) which catalyzes electron transfer from NADH through the respiratory chain, using ubiquinone as an electron acceptor. Part of the enzyme membrane arm which is embedded in the lipid bilayer and involved in proton translocation.</text>
</comment>
<evidence type="ECO:0000256" key="9">
    <source>
        <dbReference type="ARBA" id="ARBA00022982"/>
    </source>
</evidence>
<keyword evidence="14 17" id="KW-0472">Membrane</keyword>
<sequence length="98" mass="10408">MTPVHFTFSTAFALGLLGLAFHRIHLLSVLLCLEGVMLSLFLAISLWSLQLNSTTTTPLPMLLLALAACGASAGLALLVATARTHGNDRMQTLSLLKC</sequence>
<geneLocation type="mitochondrion" evidence="18"/>
<keyword evidence="11 17" id="KW-0520">NAD</keyword>
<dbReference type="PANTHER" id="PTHR11434">
    <property type="entry name" value="NADH-UBIQUINONE OXIDOREDUCTASE SUBUNIT ND4L"/>
    <property type="match status" value="1"/>
</dbReference>
<dbReference type="GO" id="GO:0005743">
    <property type="term" value="C:mitochondrial inner membrane"/>
    <property type="evidence" value="ECO:0007669"/>
    <property type="project" value="UniProtKB-SubCell"/>
</dbReference>
<dbReference type="Gene3D" id="1.10.287.3510">
    <property type="match status" value="1"/>
</dbReference>
<evidence type="ECO:0000256" key="6">
    <source>
        <dbReference type="ARBA" id="ARBA00022660"/>
    </source>
</evidence>
<keyword evidence="10 17" id="KW-1133">Transmembrane helix</keyword>
<name>A7E1M4_AULCH</name>
<evidence type="ECO:0000256" key="5">
    <source>
        <dbReference type="ARBA" id="ARBA00022448"/>
    </source>
</evidence>
<evidence type="ECO:0000256" key="12">
    <source>
        <dbReference type="ARBA" id="ARBA00023075"/>
    </source>
</evidence>
<evidence type="ECO:0000256" key="17">
    <source>
        <dbReference type="RuleBase" id="RU004419"/>
    </source>
</evidence>
<keyword evidence="6 17" id="KW-0679">Respiratory chain</keyword>
<dbReference type="GO" id="GO:0030964">
    <property type="term" value="C:NADH dehydrogenase complex"/>
    <property type="evidence" value="ECO:0007669"/>
    <property type="project" value="TreeGrafter"/>
</dbReference>
<dbReference type="EC" id="7.1.1.2" evidence="3 17"/>
<accession>A7E1M4</accession>
<reference evidence="18" key="2">
    <citation type="journal article" date="2008" name="Mol. Phylogenet. Evol.">
        <title>Interrelationships of the 11 gasterosteiform families (sticklebacks, pipefishes, and their relatives): a new perspective based on whole mitogenome sequences from 75 higher teleosts.</title>
        <authorList>
            <person name="Kawahara R."/>
            <person name="Miya M."/>
            <person name="Mabuchi K."/>
            <person name="Lavoue S."/>
            <person name="Inoue J.G."/>
            <person name="Satoh T.P."/>
            <person name="Kawaguchi A."/>
            <person name="Nishida M."/>
        </authorList>
    </citation>
    <scope>NUCLEOTIDE SEQUENCE</scope>
    <source>
        <tissue evidence="18">Muscle</tissue>
    </source>
</reference>
<evidence type="ECO:0000256" key="13">
    <source>
        <dbReference type="ARBA" id="ARBA00023128"/>
    </source>
</evidence>
<dbReference type="EMBL" id="AP006781">
    <property type="protein sequence ID" value="BBU25702.1"/>
    <property type="molecule type" value="Genomic_DNA"/>
</dbReference>
<organism evidence="18">
    <name type="scientific">Aulostomus chinensis</name>
    <name type="common">Chinese trumpetfish</name>
    <name type="synonym">Fistularia chinensis</name>
    <dbReference type="NCBI Taxonomy" id="150448"/>
    <lineage>
        <taxon>Eukaryota</taxon>
        <taxon>Metazoa</taxon>
        <taxon>Chordata</taxon>
        <taxon>Craniata</taxon>
        <taxon>Vertebrata</taxon>
        <taxon>Euteleostomi</taxon>
        <taxon>Actinopterygii</taxon>
        <taxon>Neopterygii</taxon>
        <taxon>Teleostei</taxon>
        <taxon>Neoteleostei</taxon>
        <taxon>Acanthomorphata</taxon>
        <taxon>Syngnathiaria</taxon>
        <taxon>Syngnathiformes</taxon>
        <taxon>Syngnathiformes incertae sedis</taxon>
        <taxon>Aulostomidae</taxon>
        <taxon>Aulostomus</taxon>
    </lineage>
</organism>
<dbReference type="GeneID" id="5848786"/>
<keyword evidence="17" id="KW-0999">Mitochondrion inner membrane</keyword>